<evidence type="ECO:0000256" key="4">
    <source>
        <dbReference type="ARBA" id="ARBA00022475"/>
    </source>
</evidence>
<evidence type="ECO:0000256" key="2">
    <source>
        <dbReference type="ARBA" id="ARBA00008114"/>
    </source>
</evidence>
<accession>A0A9X2HMM4</accession>
<dbReference type="Pfam" id="PF16916">
    <property type="entry name" value="ZT_dimer"/>
    <property type="match status" value="1"/>
</dbReference>
<sequence>MTVTPTRAALASVATALLLGALKGYAAWQTGSVAMLASLADSLLDLVASLVTLAGVRIAAQPADAKHRFGHGKAEALAALVQVALISVSASFIAVRAVERFFSGEVAAQAESGIIVSLIAILATFALTAYQRHAIDASGSIAIRTDRLHYQSDLLLNTGVIAALVLEQFLALRGADPVFGIAIALWLLWGAWTGASEAMGQLMDREWPEEKRRAFVEVAATEPRLESLHDLRTRTSGAQDFAQFHIHLPGELSVAQAHDVTDELEAKLEAAFPGTEILIHVDPVGQIDQPGDPLREADEIEQLKDAE</sequence>
<dbReference type="GO" id="GO:0015086">
    <property type="term" value="F:cadmium ion transmembrane transporter activity"/>
    <property type="evidence" value="ECO:0007669"/>
    <property type="project" value="TreeGrafter"/>
</dbReference>
<feature type="transmembrane region" description="Helical" evidence="8">
    <location>
        <begin position="110"/>
        <end position="130"/>
    </location>
</feature>
<name>A0A9X2HMM4_9SPHN</name>
<proteinExistence type="inferred from homology"/>
<dbReference type="PANTHER" id="PTHR43840">
    <property type="entry name" value="MITOCHONDRIAL METAL TRANSPORTER 1-RELATED"/>
    <property type="match status" value="1"/>
</dbReference>
<dbReference type="AlphaFoldDB" id="A0A9X2HMM4"/>
<dbReference type="GO" id="GO:0015341">
    <property type="term" value="F:zinc efflux antiporter activity"/>
    <property type="evidence" value="ECO:0007669"/>
    <property type="project" value="TreeGrafter"/>
</dbReference>
<evidence type="ECO:0000256" key="1">
    <source>
        <dbReference type="ARBA" id="ARBA00004141"/>
    </source>
</evidence>
<feature type="transmembrane region" description="Helical" evidence="8">
    <location>
        <begin position="77"/>
        <end position="98"/>
    </location>
</feature>
<evidence type="ECO:0000256" key="7">
    <source>
        <dbReference type="ARBA" id="ARBA00023136"/>
    </source>
</evidence>
<dbReference type="GO" id="GO:0006882">
    <property type="term" value="P:intracellular zinc ion homeostasis"/>
    <property type="evidence" value="ECO:0007669"/>
    <property type="project" value="TreeGrafter"/>
</dbReference>
<comment type="similarity">
    <text evidence="2">Belongs to the cation diffusion facilitator (CDF) transporter (TC 2.A.4) family.</text>
</comment>
<evidence type="ECO:0000256" key="6">
    <source>
        <dbReference type="ARBA" id="ARBA00022989"/>
    </source>
</evidence>
<evidence type="ECO:0000256" key="8">
    <source>
        <dbReference type="SAM" id="Phobius"/>
    </source>
</evidence>
<feature type="domain" description="Cation efflux protein cytoplasmic" evidence="10">
    <location>
        <begin position="208"/>
        <end position="283"/>
    </location>
</feature>
<feature type="transmembrane region" description="Helical" evidence="8">
    <location>
        <begin position="178"/>
        <end position="195"/>
    </location>
</feature>
<dbReference type="GO" id="GO:0015093">
    <property type="term" value="F:ferrous iron transmembrane transporter activity"/>
    <property type="evidence" value="ECO:0007669"/>
    <property type="project" value="TreeGrafter"/>
</dbReference>
<dbReference type="InterPro" id="IPR036837">
    <property type="entry name" value="Cation_efflux_CTD_sf"/>
</dbReference>
<dbReference type="NCBIfam" id="TIGR01297">
    <property type="entry name" value="CDF"/>
    <property type="match status" value="1"/>
</dbReference>
<keyword evidence="12" id="KW-1185">Reference proteome</keyword>
<dbReference type="InterPro" id="IPR050291">
    <property type="entry name" value="CDF_Transporter"/>
</dbReference>
<dbReference type="InterPro" id="IPR027469">
    <property type="entry name" value="Cation_efflux_TMD_sf"/>
</dbReference>
<dbReference type="Pfam" id="PF01545">
    <property type="entry name" value="Cation_efflux"/>
    <property type="match status" value="1"/>
</dbReference>
<dbReference type="InterPro" id="IPR058533">
    <property type="entry name" value="Cation_efflux_TM"/>
</dbReference>
<dbReference type="Gene3D" id="3.30.70.1350">
    <property type="entry name" value="Cation efflux protein, cytoplasmic domain"/>
    <property type="match status" value="1"/>
</dbReference>
<dbReference type="PANTHER" id="PTHR43840:SF41">
    <property type="entry name" value="CATION-EFFLUX PUMP FIEF"/>
    <property type="match status" value="1"/>
</dbReference>
<comment type="caution">
    <text evidence="11">The sequence shown here is derived from an EMBL/GenBank/DDBJ whole genome shotgun (WGS) entry which is preliminary data.</text>
</comment>
<dbReference type="InterPro" id="IPR027470">
    <property type="entry name" value="Cation_efflux_CTD"/>
</dbReference>
<dbReference type="EMBL" id="JAMLDX010000014">
    <property type="protein sequence ID" value="MCP3732074.1"/>
    <property type="molecule type" value="Genomic_DNA"/>
</dbReference>
<keyword evidence="6 8" id="KW-1133">Transmembrane helix</keyword>
<feature type="transmembrane region" description="Helical" evidence="8">
    <location>
        <begin position="154"/>
        <end position="172"/>
    </location>
</feature>
<organism evidence="11 12">
    <name type="scientific">Sphingomonas tagetis</name>
    <dbReference type="NCBI Taxonomy" id="2949092"/>
    <lineage>
        <taxon>Bacteria</taxon>
        <taxon>Pseudomonadati</taxon>
        <taxon>Pseudomonadota</taxon>
        <taxon>Alphaproteobacteria</taxon>
        <taxon>Sphingomonadales</taxon>
        <taxon>Sphingomonadaceae</taxon>
        <taxon>Sphingomonas</taxon>
    </lineage>
</organism>
<dbReference type="Proteomes" id="UP001139451">
    <property type="component" value="Unassembled WGS sequence"/>
</dbReference>
<keyword evidence="3" id="KW-0813">Transport</keyword>
<keyword evidence="5 8" id="KW-0812">Transmembrane</keyword>
<dbReference type="SUPFAM" id="SSF160240">
    <property type="entry name" value="Cation efflux protein cytoplasmic domain-like"/>
    <property type="match status" value="1"/>
</dbReference>
<evidence type="ECO:0000259" key="9">
    <source>
        <dbReference type="Pfam" id="PF01545"/>
    </source>
</evidence>
<comment type="subcellular location">
    <subcellularLocation>
        <location evidence="1">Membrane</location>
        <topology evidence="1">Multi-pass membrane protein</topology>
    </subcellularLocation>
</comment>
<dbReference type="GO" id="GO:0005886">
    <property type="term" value="C:plasma membrane"/>
    <property type="evidence" value="ECO:0007669"/>
    <property type="project" value="TreeGrafter"/>
</dbReference>
<keyword evidence="4" id="KW-1003">Cell membrane</keyword>
<protein>
    <submittedName>
        <fullName evidence="11">Cation diffusion facilitator family transporter</fullName>
    </submittedName>
</protein>
<feature type="transmembrane region" description="Helical" evidence="8">
    <location>
        <begin position="36"/>
        <end position="56"/>
    </location>
</feature>
<dbReference type="InterPro" id="IPR002524">
    <property type="entry name" value="Cation_efflux"/>
</dbReference>
<keyword evidence="7 8" id="KW-0472">Membrane</keyword>
<evidence type="ECO:0000256" key="5">
    <source>
        <dbReference type="ARBA" id="ARBA00022692"/>
    </source>
</evidence>
<gene>
    <name evidence="11" type="ORF">M9978_16745</name>
</gene>
<dbReference type="RefSeq" id="WP_254295195.1">
    <property type="nucleotide sequence ID" value="NZ_JAMLDX010000014.1"/>
</dbReference>
<feature type="domain" description="Cation efflux protein transmembrane" evidence="9">
    <location>
        <begin position="10"/>
        <end position="203"/>
    </location>
</feature>
<evidence type="ECO:0000313" key="11">
    <source>
        <dbReference type="EMBL" id="MCP3732074.1"/>
    </source>
</evidence>
<dbReference type="SUPFAM" id="SSF161111">
    <property type="entry name" value="Cation efflux protein transmembrane domain-like"/>
    <property type="match status" value="1"/>
</dbReference>
<evidence type="ECO:0000256" key="3">
    <source>
        <dbReference type="ARBA" id="ARBA00022448"/>
    </source>
</evidence>
<evidence type="ECO:0000313" key="12">
    <source>
        <dbReference type="Proteomes" id="UP001139451"/>
    </source>
</evidence>
<dbReference type="Gene3D" id="1.20.1510.10">
    <property type="entry name" value="Cation efflux protein transmembrane domain"/>
    <property type="match status" value="1"/>
</dbReference>
<evidence type="ECO:0000259" key="10">
    <source>
        <dbReference type="Pfam" id="PF16916"/>
    </source>
</evidence>
<reference evidence="11" key="1">
    <citation type="submission" date="2022-05" db="EMBL/GenBank/DDBJ databases">
        <title>Sphingomonas sp. strain MG17 Genome sequencing and assembly.</title>
        <authorList>
            <person name="Kim I."/>
        </authorList>
    </citation>
    <scope>NUCLEOTIDE SEQUENCE</scope>
    <source>
        <strain evidence="11">MG17</strain>
    </source>
</reference>